<dbReference type="Gene3D" id="2.60.40.380">
    <property type="entry name" value="Purple acid phosphatase-like, N-terminal"/>
    <property type="match status" value="2"/>
</dbReference>
<dbReference type="PANTHER" id="PTHR45867:SF3">
    <property type="entry name" value="ACID PHOSPHATASE TYPE 7"/>
    <property type="match status" value="1"/>
</dbReference>
<dbReference type="GO" id="GO:0003993">
    <property type="term" value="F:acid phosphatase activity"/>
    <property type="evidence" value="ECO:0007669"/>
    <property type="project" value="UniProtKB-EC"/>
</dbReference>
<dbReference type="InterPro" id="IPR003961">
    <property type="entry name" value="FN3_dom"/>
</dbReference>
<evidence type="ECO:0000256" key="3">
    <source>
        <dbReference type="RuleBase" id="RU361203"/>
    </source>
</evidence>
<dbReference type="PANTHER" id="PTHR45867">
    <property type="entry name" value="PURPLE ACID PHOSPHATASE"/>
    <property type="match status" value="1"/>
</dbReference>
<feature type="domain" description="Purple acid phosphatase N-terminal" evidence="7">
    <location>
        <begin position="384"/>
        <end position="469"/>
    </location>
</feature>
<protein>
    <recommendedName>
        <fullName evidence="3">Purple acid phosphatase</fullName>
        <ecNumber evidence="3">3.1.3.2</ecNumber>
    </recommendedName>
</protein>
<dbReference type="Gene3D" id="3.60.21.10">
    <property type="match status" value="2"/>
</dbReference>
<name>A0A9Q0RQT5_BLOTA</name>
<evidence type="ECO:0000256" key="2">
    <source>
        <dbReference type="ARBA" id="ARBA00023180"/>
    </source>
</evidence>
<feature type="domain" description="Calcineurin-like phosphoesterase" evidence="5">
    <location>
        <begin position="480"/>
        <end position="702"/>
    </location>
</feature>
<dbReference type="InterPro" id="IPR015914">
    <property type="entry name" value="PAPs_N"/>
</dbReference>
<dbReference type="SUPFAM" id="SSF56300">
    <property type="entry name" value="Metallo-dependent phosphatases"/>
    <property type="match status" value="2"/>
</dbReference>
<dbReference type="InterPro" id="IPR004843">
    <property type="entry name" value="Calcineurin-like_PHP"/>
</dbReference>
<comment type="caution">
    <text evidence="8">The sequence shown here is derived from an EMBL/GenBank/DDBJ whole genome shotgun (WGS) entry which is preliminary data.</text>
</comment>
<feature type="compositionally biased region" description="Basic residues" evidence="4">
    <location>
        <begin position="994"/>
        <end position="1015"/>
    </location>
</feature>
<organism evidence="8 9">
    <name type="scientific">Blomia tropicalis</name>
    <name type="common">Mite</name>
    <dbReference type="NCBI Taxonomy" id="40697"/>
    <lineage>
        <taxon>Eukaryota</taxon>
        <taxon>Metazoa</taxon>
        <taxon>Ecdysozoa</taxon>
        <taxon>Arthropoda</taxon>
        <taxon>Chelicerata</taxon>
        <taxon>Arachnida</taxon>
        <taxon>Acari</taxon>
        <taxon>Acariformes</taxon>
        <taxon>Sarcoptiformes</taxon>
        <taxon>Astigmata</taxon>
        <taxon>Glycyphagoidea</taxon>
        <taxon>Echimyopodidae</taxon>
        <taxon>Blomia</taxon>
    </lineage>
</organism>
<feature type="domain" description="Purple acid phosphatase N-terminal" evidence="7">
    <location>
        <begin position="10"/>
        <end position="75"/>
    </location>
</feature>
<dbReference type="Pfam" id="PF00149">
    <property type="entry name" value="Metallophos"/>
    <property type="match status" value="2"/>
</dbReference>
<evidence type="ECO:0000259" key="7">
    <source>
        <dbReference type="Pfam" id="PF16656"/>
    </source>
</evidence>
<dbReference type="CDD" id="cd00839">
    <property type="entry name" value="MPP_PAPs"/>
    <property type="match status" value="2"/>
</dbReference>
<evidence type="ECO:0000259" key="6">
    <source>
        <dbReference type="Pfam" id="PF14008"/>
    </source>
</evidence>
<feature type="domain" description="Purple acid phosphatase C-terminal" evidence="6">
    <location>
        <begin position="728"/>
        <end position="792"/>
    </location>
</feature>
<proteinExistence type="inferred from homology"/>
<feature type="domain" description="Purple acid phosphatase C-terminal" evidence="6">
    <location>
        <begin position="318"/>
        <end position="380"/>
    </location>
</feature>
<evidence type="ECO:0000256" key="4">
    <source>
        <dbReference type="SAM" id="MobiDB-lite"/>
    </source>
</evidence>
<dbReference type="Pfam" id="PF16656">
    <property type="entry name" value="Pur_ac_phosph_N"/>
    <property type="match status" value="2"/>
</dbReference>
<dbReference type="InterPro" id="IPR041792">
    <property type="entry name" value="MPP_PAP"/>
</dbReference>
<keyword evidence="1" id="KW-0732">Signal</keyword>
<accession>A0A9Q0RQT5</accession>
<dbReference type="InterPro" id="IPR025733">
    <property type="entry name" value="PAPs_C"/>
</dbReference>
<sequence length="1055" mass="123401">MGDIKRNFHKGHVEYGLEKKHLTNNAKAEVTHFKEDKTEFYTYRAVMTGLTPGVQYHYRVGSKDSKWSDSFHFRTLPKGNDWNPKLAIYGDLGWKDDESLPFLVKEVHDNDAFDTVFHIGDFAYDLHDKDGEKGHKFMNAIEPIAARVPYMVLPGNHEKHDNFSHYEARFSMIGDRFQPNRAGPLTPRINNHFSSMNIGPAHIIMFSTEFYYYTKYGWSQIENQFRFLEQDLIQANSERSQRPWIIVMGHRPMYCLKELDEEDLEECDGTTLERPFVRTGIHMNDDKQLAVNSDWRIFYNGEIKSGLNKANPYDNPSGPIHIITGSAGNKKGHPKFNAHPKDWLAYHHLDFGYTRLTFQNRTNIILEQTSDEKNGQILDHGSKPEQVHINLGPHENEVVISWASMKKTSNPMVQYGTDKTQFKDKSNAEEFYFSLDKFYTYRALIKNLKPDTIYLGSSKEWSKTFQFKTFKSGSNWLPYIVLFGDLGWQNYESYPYLIQELPKTDIMFHVGDMAYDLHERNGEKGNDFMRSVEPMLANVFYMVCPGNHERTDNFTHYDSRFSMLGDYLNPKPNAKIIDRINNHYHSIDVGPVHIIMFSTEFYYYTQWGWEQIHYQYKWLVEDLEKANRNRIQRPWIVVMGHRALYCLRLGDKSCDNDKFERPDIREGLLYKEDGSRGPQYGLEYLFYHYGVDLEIYAHEHYYARMAPIFNHKVQKGMVNNNMYVDPMAPVQLITGSAGNREVHPTFNPDVIGKDFLVARSEDYGYSRMYFKSKLHMVFEQTSIDEGNIVVDSFEYIKTDNYPKFIHVKGAVINQDDSNLTVTVEKIPDGQTGSFMQRMNVQMNNAWNKFRCQFYTKAAIPMAKISTKNRIQQNTKNTQHKINSSSSSLNVTKSEIFFGPKRTYLLLLLPPQCFFNRTTTTTTEAPTEPPEETTIPYYYYGYNGAELMSGKVRPIHRKPGHTKISQTRRRPPFKRRKLWNRRRRRPGVIVVRNGGRRRQFQRRRPNSSPHRNRRHRSTTERGMTIIGSILRAIQSIYNRTIGRVFGSTNIKNSNIE</sequence>
<dbReference type="Proteomes" id="UP001142055">
    <property type="component" value="Chromosome 1"/>
</dbReference>
<feature type="region of interest" description="Disordered" evidence="4">
    <location>
        <begin position="994"/>
        <end position="1021"/>
    </location>
</feature>
<dbReference type="SUPFAM" id="SSF49363">
    <property type="entry name" value="Purple acid phosphatase, N-terminal domain"/>
    <property type="match status" value="2"/>
</dbReference>
<comment type="catalytic activity">
    <reaction evidence="3">
        <text>a phosphate monoester + H2O = an alcohol + phosphate</text>
        <dbReference type="Rhea" id="RHEA:15017"/>
        <dbReference type="ChEBI" id="CHEBI:15377"/>
        <dbReference type="ChEBI" id="CHEBI:30879"/>
        <dbReference type="ChEBI" id="CHEBI:43474"/>
        <dbReference type="ChEBI" id="CHEBI:67140"/>
        <dbReference type="EC" id="3.1.3.2"/>
    </reaction>
</comment>
<dbReference type="AlphaFoldDB" id="A0A9Q0RQT5"/>
<evidence type="ECO:0000259" key="5">
    <source>
        <dbReference type="Pfam" id="PF00149"/>
    </source>
</evidence>
<feature type="domain" description="Calcineurin-like phosphoesterase" evidence="5">
    <location>
        <begin position="85"/>
        <end position="265"/>
    </location>
</feature>
<keyword evidence="2" id="KW-0325">Glycoprotein</keyword>
<evidence type="ECO:0000256" key="1">
    <source>
        <dbReference type="ARBA" id="ARBA00022729"/>
    </source>
</evidence>
<dbReference type="EMBL" id="JAPWDV010000001">
    <property type="protein sequence ID" value="KAJ6223149.1"/>
    <property type="molecule type" value="Genomic_DNA"/>
</dbReference>
<dbReference type="GO" id="GO:0046872">
    <property type="term" value="F:metal ion binding"/>
    <property type="evidence" value="ECO:0007669"/>
    <property type="project" value="InterPro"/>
</dbReference>
<dbReference type="InterPro" id="IPR029052">
    <property type="entry name" value="Metallo-depent_PP-like"/>
</dbReference>
<evidence type="ECO:0000313" key="9">
    <source>
        <dbReference type="Proteomes" id="UP001142055"/>
    </source>
</evidence>
<evidence type="ECO:0000313" key="8">
    <source>
        <dbReference type="EMBL" id="KAJ6223149.1"/>
    </source>
</evidence>
<dbReference type="Pfam" id="PF14008">
    <property type="entry name" value="Metallophos_C"/>
    <property type="match status" value="2"/>
</dbReference>
<gene>
    <name evidence="8" type="ORF">RDWZM_001694</name>
</gene>
<comment type="similarity">
    <text evidence="3">Belongs to the metallophosphoesterase superfamily. Purple acid phosphatase family.</text>
</comment>
<dbReference type="InterPro" id="IPR008963">
    <property type="entry name" value="Purple_acid_Pase-like_N"/>
</dbReference>
<dbReference type="CDD" id="cd00063">
    <property type="entry name" value="FN3"/>
    <property type="match status" value="1"/>
</dbReference>
<keyword evidence="3" id="KW-0378">Hydrolase</keyword>
<dbReference type="EC" id="3.1.3.2" evidence="3"/>
<reference evidence="8" key="1">
    <citation type="submission" date="2022-12" db="EMBL/GenBank/DDBJ databases">
        <title>Genome assemblies of Blomia tropicalis.</title>
        <authorList>
            <person name="Cui Y."/>
        </authorList>
    </citation>
    <scope>NUCLEOTIDE SEQUENCE</scope>
    <source>
        <tissue evidence="8">Adult mites</tissue>
    </source>
</reference>
<keyword evidence="9" id="KW-1185">Reference proteome</keyword>